<feature type="transmembrane region" description="Helical" evidence="6">
    <location>
        <begin position="452"/>
        <end position="476"/>
    </location>
</feature>
<dbReference type="Proteomes" id="UP000193387">
    <property type="component" value="Unassembled WGS sequence"/>
</dbReference>
<feature type="transmembrane region" description="Helical" evidence="6">
    <location>
        <begin position="70"/>
        <end position="92"/>
    </location>
</feature>
<keyword evidence="2" id="KW-1003">Cell membrane</keyword>
<feature type="transmembrane region" description="Helical" evidence="6">
    <location>
        <begin position="536"/>
        <end position="558"/>
    </location>
</feature>
<feature type="domain" description="Copper resistance protein D" evidence="7">
    <location>
        <begin position="249"/>
        <end position="349"/>
    </location>
</feature>
<dbReference type="RefSeq" id="WP_085254950.1">
    <property type="nucleotide sequence ID" value="NZ_AP022573.1"/>
</dbReference>
<name>A0AAJ3TW26_9MYCO</name>
<protein>
    <submittedName>
        <fullName evidence="8">Copper resistance protein CopD</fullName>
    </submittedName>
</protein>
<evidence type="ECO:0000259" key="7">
    <source>
        <dbReference type="Pfam" id="PF05425"/>
    </source>
</evidence>
<dbReference type="AlphaFoldDB" id="A0AAJ3TW26"/>
<dbReference type="InterPro" id="IPR032694">
    <property type="entry name" value="CopC/D"/>
</dbReference>
<dbReference type="EMBL" id="LQPR01000021">
    <property type="protein sequence ID" value="ORW72947.1"/>
    <property type="molecule type" value="Genomic_DNA"/>
</dbReference>
<feature type="transmembrane region" description="Helical" evidence="6">
    <location>
        <begin position="390"/>
        <end position="410"/>
    </location>
</feature>
<sequence>MTVTRPVGENADRAIETAPTGRRAPVWPLLLGVAILAGCTAAGVGALSLADALTATGLPDPGPATTLGLPFVRAAGEIAAVLAVGSFLFAAFLTPPQRSGVLDAGGYRALRVGTVASGAWAVCAALLVPLTVSDVSGQRLSDHLNPVQIWSLAGLINTASAWRWTAVLAAVVTLASLSVLRWSWTPLLLLGSLVTLIPLGLTGHSSAGGSHDLGTNALLIHLVAASLWAGGLLALLAHALRGGDHLGLAARRFSALALWCWVAMALSGVVNALVRVVPSDLLTTDYGRLVVAKLAALCALGVLGWRQRRTAVAGLQTNPGRAAARRALVRLALTEAALFGVTFGVAVGLGRTPPPPPRNRLPSIPEAEIGYDFDGPPTVARILFDWRFDLIFGTAAIVFAVLYVAAVVRLRRRGDSWPRGRILAWLLGCFALLFVTSSGVGRYMPAMFSVHMVAHMGLSMLVPILLVLGAPVSLALRALPAAGRDDPPGMREWLLAALHSRYSRFVTNPVVATVLFVSGFYGLYLSNLFDTAVSSHAGHVAMNVHFLLSGYVFYWIVIGVDPTPRPIPPLAKVGVVFASLPLHAFFGVVLMGTRKVLGADYYRSLGLSWHTDLLGDQRLGGGIAWAAGEVPLVIVMLALLVQWARSDERTARRLDRAADRDDDAELAAYNAMLAELARRETSGPTAGQPNGNPRA</sequence>
<feature type="transmembrane region" description="Helical" evidence="6">
    <location>
        <begin position="422"/>
        <end position="440"/>
    </location>
</feature>
<evidence type="ECO:0000256" key="2">
    <source>
        <dbReference type="ARBA" id="ARBA00022475"/>
    </source>
</evidence>
<feature type="transmembrane region" description="Helical" evidence="6">
    <location>
        <begin position="623"/>
        <end position="644"/>
    </location>
</feature>
<feature type="transmembrane region" description="Helical" evidence="6">
    <location>
        <begin position="161"/>
        <end position="180"/>
    </location>
</feature>
<evidence type="ECO:0000256" key="6">
    <source>
        <dbReference type="SAM" id="Phobius"/>
    </source>
</evidence>
<organism evidence="8 9">
    <name type="scientific">Mycobacterium saskatchewanense</name>
    <dbReference type="NCBI Taxonomy" id="220927"/>
    <lineage>
        <taxon>Bacteria</taxon>
        <taxon>Bacillati</taxon>
        <taxon>Actinomycetota</taxon>
        <taxon>Actinomycetes</taxon>
        <taxon>Mycobacteriales</taxon>
        <taxon>Mycobacteriaceae</taxon>
        <taxon>Mycobacterium</taxon>
        <taxon>Mycobacterium simiae complex</taxon>
    </lineage>
</organism>
<dbReference type="GO" id="GO:0005886">
    <property type="term" value="C:plasma membrane"/>
    <property type="evidence" value="ECO:0007669"/>
    <property type="project" value="UniProtKB-SubCell"/>
</dbReference>
<feature type="transmembrane region" description="Helical" evidence="6">
    <location>
        <begin position="327"/>
        <end position="349"/>
    </location>
</feature>
<evidence type="ECO:0000256" key="1">
    <source>
        <dbReference type="ARBA" id="ARBA00004651"/>
    </source>
</evidence>
<feature type="transmembrane region" description="Helical" evidence="6">
    <location>
        <begin position="570"/>
        <end position="592"/>
    </location>
</feature>
<feature type="transmembrane region" description="Helical" evidence="6">
    <location>
        <begin position="187"/>
        <end position="207"/>
    </location>
</feature>
<comment type="subcellular location">
    <subcellularLocation>
        <location evidence="1">Cell membrane</location>
        <topology evidence="1">Multi-pass membrane protein</topology>
    </subcellularLocation>
</comment>
<feature type="transmembrane region" description="Helical" evidence="6">
    <location>
        <begin position="29"/>
        <end position="50"/>
    </location>
</feature>
<dbReference type="InterPro" id="IPR008457">
    <property type="entry name" value="Cu-R_CopD_dom"/>
</dbReference>
<keyword evidence="5 6" id="KW-0472">Membrane</keyword>
<dbReference type="Pfam" id="PF09678">
    <property type="entry name" value="Caa3_CtaG"/>
    <property type="match status" value="1"/>
</dbReference>
<keyword evidence="9" id="KW-1185">Reference proteome</keyword>
<comment type="caution">
    <text evidence="8">The sequence shown here is derived from an EMBL/GenBank/DDBJ whole genome shotgun (WGS) entry which is preliminary data.</text>
</comment>
<proteinExistence type="predicted"/>
<feature type="transmembrane region" description="Helical" evidence="6">
    <location>
        <begin position="112"/>
        <end position="132"/>
    </location>
</feature>
<keyword evidence="4 6" id="KW-1133">Transmembrane helix</keyword>
<dbReference type="Pfam" id="PF05425">
    <property type="entry name" value="CopD"/>
    <property type="match status" value="1"/>
</dbReference>
<dbReference type="InterPro" id="IPR019108">
    <property type="entry name" value="Caa3_assmbl_CtaG-rel"/>
</dbReference>
<feature type="transmembrane region" description="Helical" evidence="6">
    <location>
        <begin position="253"/>
        <end position="274"/>
    </location>
</feature>
<evidence type="ECO:0000313" key="8">
    <source>
        <dbReference type="EMBL" id="ORW72947.1"/>
    </source>
</evidence>
<gene>
    <name evidence="8" type="ORF">AWC23_08830</name>
</gene>
<feature type="transmembrane region" description="Helical" evidence="6">
    <location>
        <begin position="286"/>
        <end position="306"/>
    </location>
</feature>
<evidence type="ECO:0000256" key="3">
    <source>
        <dbReference type="ARBA" id="ARBA00022692"/>
    </source>
</evidence>
<keyword evidence="3 6" id="KW-0812">Transmembrane</keyword>
<feature type="transmembrane region" description="Helical" evidence="6">
    <location>
        <begin position="219"/>
        <end position="241"/>
    </location>
</feature>
<evidence type="ECO:0000313" key="9">
    <source>
        <dbReference type="Proteomes" id="UP000193387"/>
    </source>
</evidence>
<feature type="transmembrane region" description="Helical" evidence="6">
    <location>
        <begin position="505"/>
        <end position="524"/>
    </location>
</feature>
<evidence type="ECO:0000256" key="4">
    <source>
        <dbReference type="ARBA" id="ARBA00022989"/>
    </source>
</evidence>
<dbReference type="GO" id="GO:0006825">
    <property type="term" value="P:copper ion transport"/>
    <property type="evidence" value="ECO:0007669"/>
    <property type="project" value="InterPro"/>
</dbReference>
<reference evidence="8 9" key="1">
    <citation type="submission" date="2016-01" db="EMBL/GenBank/DDBJ databases">
        <title>The new phylogeny of the genus Mycobacterium.</title>
        <authorList>
            <person name="Tarcisio F."/>
            <person name="Conor M."/>
            <person name="Antonella G."/>
            <person name="Elisabetta G."/>
            <person name="Giulia F.S."/>
            <person name="Sara T."/>
            <person name="Anna F."/>
            <person name="Clotilde B."/>
            <person name="Roberto B."/>
            <person name="Veronica D.S."/>
            <person name="Fabio R."/>
            <person name="Monica P."/>
            <person name="Olivier J."/>
            <person name="Enrico T."/>
            <person name="Nicola S."/>
        </authorList>
    </citation>
    <scope>NUCLEOTIDE SEQUENCE [LARGE SCALE GENOMIC DNA]</scope>
    <source>
        <strain evidence="8 9">DSM 44616</strain>
    </source>
</reference>
<evidence type="ECO:0000256" key="5">
    <source>
        <dbReference type="ARBA" id="ARBA00023136"/>
    </source>
</evidence>
<dbReference type="PANTHER" id="PTHR34820">
    <property type="entry name" value="INNER MEMBRANE PROTEIN YEBZ"/>
    <property type="match status" value="1"/>
</dbReference>
<dbReference type="PANTHER" id="PTHR34820:SF4">
    <property type="entry name" value="INNER MEMBRANE PROTEIN YEBZ"/>
    <property type="match status" value="1"/>
</dbReference>
<accession>A0AAJ3TW26</accession>